<name>A0ACC0WS12_9STRA</name>
<accession>A0ACC0WS12</accession>
<organism evidence="1 2">
    <name type="scientific">Peronosclerospora sorghi</name>
    <dbReference type="NCBI Taxonomy" id="230839"/>
    <lineage>
        <taxon>Eukaryota</taxon>
        <taxon>Sar</taxon>
        <taxon>Stramenopiles</taxon>
        <taxon>Oomycota</taxon>
        <taxon>Peronosporomycetes</taxon>
        <taxon>Peronosporales</taxon>
        <taxon>Peronosporaceae</taxon>
        <taxon>Peronosclerospora</taxon>
    </lineage>
</organism>
<dbReference type="Proteomes" id="UP001163321">
    <property type="component" value="Chromosome 1"/>
</dbReference>
<gene>
    <name evidence="1" type="ORF">PsorP6_000115</name>
</gene>
<proteinExistence type="predicted"/>
<dbReference type="EMBL" id="CM047580">
    <property type="protein sequence ID" value="KAI9921654.1"/>
    <property type="molecule type" value="Genomic_DNA"/>
</dbReference>
<keyword evidence="2" id="KW-1185">Reference proteome</keyword>
<sequence length="126" mass="14097">MERGTMSLSHKMACIVAVCSRSVTKTILDLARTVCKYPRTQKLSPCSSGFKSFTLRYQNHSIDIVSRYLKEFVTQKQRLKMLKTTSSSYQKAHKSILKQVNVTFLKSAVLSKVSSALSTKEAGKNA</sequence>
<reference evidence="1 2" key="1">
    <citation type="journal article" date="2022" name="bioRxiv">
        <title>The genome of the oomycete Peronosclerospora sorghi, a cosmopolitan pathogen of maize and sorghum, is inflated with dispersed pseudogenes.</title>
        <authorList>
            <person name="Fletcher K."/>
            <person name="Martin F."/>
            <person name="Isakeit T."/>
            <person name="Cavanaugh K."/>
            <person name="Magill C."/>
            <person name="Michelmore R."/>
        </authorList>
    </citation>
    <scope>NUCLEOTIDE SEQUENCE [LARGE SCALE GENOMIC DNA]</scope>
    <source>
        <strain evidence="1">P6</strain>
    </source>
</reference>
<evidence type="ECO:0000313" key="1">
    <source>
        <dbReference type="EMBL" id="KAI9921654.1"/>
    </source>
</evidence>
<evidence type="ECO:0000313" key="2">
    <source>
        <dbReference type="Proteomes" id="UP001163321"/>
    </source>
</evidence>
<protein>
    <submittedName>
        <fullName evidence="1">Uncharacterized protein</fullName>
    </submittedName>
</protein>
<comment type="caution">
    <text evidence="1">The sequence shown here is derived from an EMBL/GenBank/DDBJ whole genome shotgun (WGS) entry which is preliminary data.</text>
</comment>